<evidence type="ECO:0000313" key="2">
    <source>
        <dbReference type="Proteomes" id="UP001055879"/>
    </source>
</evidence>
<accession>A0ACB9DH10</accession>
<evidence type="ECO:0000313" key="1">
    <source>
        <dbReference type="EMBL" id="KAI3745556.1"/>
    </source>
</evidence>
<reference evidence="1 2" key="2">
    <citation type="journal article" date="2022" name="Mol. Ecol. Resour.">
        <title>The genomes of chicory, endive, great burdock and yacon provide insights into Asteraceae paleo-polyploidization history and plant inulin production.</title>
        <authorList>
            <person name="Fan W."/>
            <person name="Wang S."/>
            <person name="Wang H."/>
            <person name="Wang A."/>
            <person name="Jiang F."/>
            <person name="Liu H."/>
            <person name="Zhao H."/>
            <person name="Xu D."/>
            <person name="Zhang Y."/>
        </authorList>
    </citation>
    <scope>NUCLEOTIDE SEQUENCE [LARGE SCALE GENOMIC DNA]</scope>
    <source>
        <strain evidence="2">cv. Niubang</strain>
    </source>
</reference>
<reference evidence="2" key="1">
    <citation type="journal article" date="2022" name="Mol. Ecol. Resour.">
        <title>The genomes of chicory, endive, great burdock and yacon provide insights into Asteraceae palaeo-polyploidization history and plant inulin production.</title>
        <authorList>
            <person name="Fan W."/>
            <person name="Wang S."/>
            <person name="Wang H."/>
            <person name="Wang A."/>
            <person name="Jiang F."/>
            <person name="Liu H."/>
            <person name="Zhao H."/>
            <person name="Xu D."/>
            <person name="Zhang Y."/>
        </authorList>
    </citation>
    <scope>NUCLEOTIDE SEQUENCE [LARGE SCALE GENOMIC DNA]</scope>
    <source>
        <strain evidence="2">cv. Niubang</strain>
    </source>
</reference>
<proteinExistence type="predicted"/>
<keyword evidence="2" id="KW-1185">Reference proteome</keyword>
<name>A0ACB9DH10_ARCLA</name>
<dbReference type="Proteomes" id="UP001055879">
    <property type="component" value="Linkage Group LG03"/>
</dbReference>
<comment type="caution">
    <text evidence="1">The sequence shown here is derived from an EMBL/GenBank/DDBJ whole genome shotgun (WGS) entry which is preliminary data.</text>
</comment>
<dbReference type="EMBL" id="CM042049">
    <property type="protein sequence ID" value="KAI3745556.1"/>
    <property type="molecule type" value="Genomic_DNA"/>
</dbReference>
<sequence length="221" mass="24602">MAAGISEESLAKALEVAIGCPVTLHMSLEPLTLGQDGKSTILSGSRHSLYSQQEYATTHIPESGLNRNDESLIIGQPSVILPEGLRLTKSKSCSTSQRPHRYSSKGKDLNTVQLENLTRVSENPTPECHLTTKDPQRRDLIKAGDSKNATQITRANRPRHRWLSLSSIPQSDASVERYSQDVIYENSNKDGDDTARKIPKFQKGFSKSSKDRRFQEPEDQL</sequence>
<organism evidence="1 2">
    <name type="scientific">Arctium lappa</name>
    <name type="common">Greater burdock</name>
    <name type="synonym">Lappa major</name>
    <dbReference type="NCBI Taxonomy" id="4217"/>
    <lineage>
        <taxon>Eukaryota</taxon>
        <taxon>Viridiplantae</taxon>
        <taxon>Streptophyta</taxon>
        <taxon>Embryophyta</taxon>
        <taxon>Tracheophyta</taxon>
        <taxon>Spermatophyta</taxon>
        <taxon>Magnoliopsida</taxon>
        <taxon>eudicotyledons</taxon>
        <taxon>Gunneridae</taxon>
        <taxon>Pentapetalae</taxon>
        <taxon>asterids</taxon>
        <taxon>campanulids</taxon>
        <taxon>Asterales</taxon>
        <taxon>Asteraceae</taxon>
        <taxon>Carduoideae</taxon>
        <taxon>Cardueae</taxon>
        <taxon>Arctiinae</taxon>
        <taxon>Arctium</taxon>
    </lineage>
</organism>
<protein>
    <submittedName>
        <fullName evidence="1">Uncharacterized protein</fullName>
    </submittedName>
</protein>
<gene>
    <name evidence="1" type="ORF">L6452_07956</name>
</gene>